<proteinExistence type="predicted"/>
<dbReference type="AlphaFoldDB" id="A0A0F3GJU5"/>
<dbReference type="Proteomes" id="UP000033423">
    <property type="component" value="Unassembled WGS sequence"/>
</dbReference>
<name>A0A0F3GJU5_9BACT</name>
<accession>A0A0F3GJU5</accession>
<reference evidence="1 2" key="1">
    <citation type="submission" date="2015-02" db="EMBL/GenBank/DDBJ databases">
        <title>Single-cell genomics of uncultivated deep-branching MTB reveals a conserved set of magnetosome genes.</title>
        <authorList>
            <person name="Kolinko S."/>
            <person name="Richter M."/>
            <person name="Glockner F.O."/>
            <person name="Brachmann A."/>
            <person name="Schuler D."/>
        </authorList>
    </citation>
    <scope>NUCLEOTIDE SEQUENCE [LARGE SCALE GENOMIC DNA]</scope>
    <source>
        <strain evidence="1">TM-1</strain>
    </source>
</reference>
<keyword evidence="2" id="KW-1185">Reference proteome</keyword>
<comment type="caution">
    <text evidence="1">The sequence shown here is derived from an EMBL/GenBank/DDBJ whole genome shotgun (WGS) entry which is preliminary data.</text>
</comment>
<protein>
    <submittedName>
        <fullName evidence="1">Uncharacterized protein</fullName>
    </submittedName>
</protein>
<organism evidence="1 2">
    <name type="scientific">Candidatus Magnetobacterium bavaricum</name>
    <dbReference type="NCBI Taxonomy" id="29290"/>
    <lineage>
        <taxon>Bacteria</taxon>
        <taxon>Pseudomonadati</taxon>
        <taxon>Nitrospirota</taxon>
        <taxon>Thermodesulfovibrionia</taxon>
        <taxon>Thermodesulfovibrionales</taxon>
        <taxon>Candidatus Magnetobacteriaceae</taxon>
        <taxon>Candidatus Magnetobacterium</taxon>
    </lineage>
</organism>
<sequence>MTKFLKHGTINTQVGKGKSCQGDDPVLYRRATTIIGEVFPIDPIFLLPAYHPVVAVCRIRRAFKEVKGGKCGIQFNKVGVVVLLPTSLGCYRNSALCLRPQQVHGVVDVQLLHLMVILKCRLRIDHEVLRPGHQLIILLDKAKGEIRQKHRTTDLQHTLFRVVLIKDIVYDPRNGRQAGSPRPAKDRAEDKDPDIVAAAYVLRHPSAKGLPRLVIRQGYVRYDGSTYCGMASEAVFERGLSFCPGVQDVKQVCRLRSFVGHIGVLKVAAEVGVVIQERPDLWLRHREL</sequence>
<dbReference type="EMBL" id="LACI01002392">
    <property type="protein sequence ID" value="KJU82234.1"/>
    <property type="molecule type" value="Genomic_DNA"/>
</dbReference>
<evidence type="ECO:0000313" key="2">
    <source>
        <dbReference type="Proteomes" id="UP000033423"/>
    </source>
</evidence>
<evidence type="ECO:0000313" key="1">
    <source>
        <dbReference type="EMBL" id="KJU82234.1"/>
    </source>
</evidence>
<gene>
    <name evidence="1" type="ORF">MBAV_005572</name>
</gene>